<name>M0BJ75_9EURY</name>
<proteinExistence type="predicted"/>
<keyword evidence="2" id="KW-0812">Transmembrane</keyword>
<dbReference type="RefSeq" id="WP_007701181.1">
    <property type="nucleotide sequence ID" value="NZ_AOIQ01000014.1"/>
</dbReference>
<feature type="region of interest" description="Disordered" evidence="1">
    <location>
        <begin position="98"/>
        <end position="117"/>
    </location>
</feature>
<keyword evidence="2" id="KW-0472">Membrane</keyword>
<dbReference type="EMBL" id="AOIQ01000014">
    <property type="protein sequence ID" value="ELZ10946.1"/>
    <property type="molecule type" value="Genomic_DNA"/>
</dbReference>
<evidence type="ECO:0000256" key="1">
    <source>
        <dbReference type="SAM" id="MobiDB-lite"/>
    </source>
</evidence>
<gene>
    <name evidence="3" type="ORF">C479_09053</name>
</gene>
<sequence>MTPKQLLTGNPRRTSLVYLAIGGVSLVKAIALRDDSTRFRHELRDAALFIGVGLVLRRYATMRDQRREELESMVPDWISGESTEGPAIPAVVQEYLGGREESSTQSVTDRARTVVSR</sequence>
<dbReference type="OrthoDB" id="202242at2157"/>
<accession>M0BJ75</accession>
<protein>
    <submittedName>
        <fullName evidence="3">Uncharacterized protein</fullName>
    </submittedName>
</protein>
<evidence type="ECO:0000256" key="2">
    <source>
        <dbReference type="SAM" id="Phobius"/>
    </source>
</evidence>
<reference evidence="3 4" key="1">
    <citation type="journal article" date="2014" name="PLoS Genet.">
        <title>Phylogenetically driven sequencing of extremely halophilic archaea reveals strategies for static and dynamic osmo-response.</title>
        <authorList>
            <person name="Becker E.A."/>
            <person name="Seitzer P.M."/>
            <person name="Tritt A."/>
            <person name="Larsen D."/>
            <person name="Krusor M."/>
            <person name="Yao A.I."/>
            <person name="Wu D."/>
            <person name="Madern D."/>
            <person name="Eisen J.A."/>
            <person name="Darling A.E."/>
            <person name="Facciotti M.T."/>
        </authorList>
    </citation>
    <scope>NUCLEOTIDE SEQUENCE [LARGE SCALE GENOMIC DNA]</scope>
    <source>
        <strain evidence="3 4">JCM 14624</strain>
    </source>
</reference>
<evidence type="ECO:0000313" key="3">
    <source>
        <dbReference type="EMBL" id="ELZ10946.1"/>
    </source>
</evidence>
<evidence type="ECO:0000313" key="4">
    <source>
        <dbReference type="Proteomes" id="UP000011560"/>
    </source>
</evidence>
<comment type="caution">
    <text evidence="3">The sequence shown here is derived from an EMBL/GenBank/DDBJ whole genome shotgun (WGS) entry which is preliminary data.</text>
</comment>
<keyword evidence="2" id="KW-1133">Transmembrane helix</keyword>
<dbReference type="AlphaFoldDB" id="M0BJ75"/>
<feature type="transmembrane region" description="Helical" evidence="2">
    <location>
        <begin position="15"/>
        <end position="32"/>
    </location>
</feature>
<dbReference type="Proteomes" id="UP000011560">
    <property type="component" value="Unassembled WGS sequence"/>
</dbReference>
<keyword evidence="4" id="KW-1185">Reference proteome</keyword>
<organism evidence="3 4">
    <name type="scientific">Halovivax asiaticus JCM 14624</name>
    <dbReference type="NCBI Taxonomy" id="1227490"/>
    <lineage>
        <taxon>Archaea</taxon>
        <taxon>Methanobacteriati</taxon>
        <taxon>Methanobacteriota</taxon>
        <taxon>Stenosarchaea group</taxon>
        <taxon>Halobacteria</taxon>
        <taxon>Halobacteriales</taxon>
        <taxon>Natrialbaceae</taxon>
        <taxon>Halovivax</taxon>
    </lineage>
</organism>